<evidence type="ECO:0000313" key="2">
    <source>
        <dbReference type="Proteomes" id="UP000799755"/>
    </source>
</evidence>
<proteinExistence type="predicted"/>
<evidence type="ECO:0000313" key="1">
    <source>
        <dbReference type="EMBL" id="KAF2470582.1"/>
    </source>
</evidence>
<protein>
    <submittedName>
        <fullName evidence="1">Uncharacterized protein</fullName>
    </submittedName>
</protein>
<keyword evidence="2" id="KW-1185">Reference proteome</keyword>
<organism evidence="1 2">
    <name type="scientific">Lindgomyces ingoldianus</name>
    <dbReference type="NCBI Taxonomy" id="673940"/>
    <lineage>
        <taxon>Eukaryota</taxon>
        <taxon>Fungi</taxon>
        <taxon>Dikarya</taxon>
        <taxon>Ascomycota</taxon>
        <taxon>Pezizomycotina</taxon>
        <taxon>Dothideomycetes</taxon>
        <taxon>Pleosporomycetidae</taxon>
        <taxon>Pleosporales</taxon>
        <taxon>Lindgomycetaceae</taxon>
        <taxon>Lindgomyces</taxon>
    </lineage>
</organism>
<dbReference type="Proteomes" id="UP000799755">
    <property type="component" value="Unassembled WGS sequence"/>
</dbReference>
<comment type="caution">
    <text evidence="1">The sequence shown here is derived from an EMBL/GenBank/DDBJ whole genome shotgun (WGS) entry which is preliminary data.</text>
</comment>
<accession>A0ACB6QUN8</accession>
<name>A0ACB6QUN8_9PLEO</name>
<reference evidence="1" key="1">
    <citation type="journal article" date="2020" name="Stud. Mycol.">
        <title>101 Dothideomycetes genomes: a test case for predicting lifestyles and emergence of pathogens.</title>
        <authorList>
            <person name="Haridas S."/>
            <person name="Albert R."/>
            <person name="Binder M."/>
            <person name="Bloem J."/>
            <person name="Labutti K."/>
            <person name="Salamov A."/>
            <person name="Andreopoulos B."/>
            <person name="Baker S."/>
            <person name="Barry K."/>
            <person name="Bills G."/>
            <person name="Bluhm B."/>
            <person name="Cannon C."/>
            <person name="Castanera R."/>
            <person name="Culley D."/>
            <person name="Daum C."/>
            <person name="Ezra D."/>
            <person name="Gonzalez J."/>
            <person name="Henrissat B."/>
            <person name="Kuo A."/>
            <person name="Liang C."/>
            <person name="Lipzen A."/>
            <person name="Lutzoni F."/>
            <person name="Magnuson J."/>
            <person name="Mondo S."/>
            <person name="Nolan M."/>
            <person name="Ohm R."/>
            <person name="Pangilinan J."/>
            <person name="Park H.-J."/>
            <person name="Ramirez L."/>
            <person name="Alfaro M."/>
            <person name="Sun H."/>
            <person name="Tritt A."/>
            <person name="Yoshinaga Y."/>
            <person name="Zwiers L.-H."/>
            <person name="Turgeon B."/>
            <person name="Goodwin S."/>
            <person name="Spatafora J."/>
            <person name="Crous P."/>
            <person name="Grigoriev I."/>
        </authorList>
    </citation>
    <scope>NUCLEOTIDE SEQUENCE</scope>
    <source>
        <strain evidence="1">ATCC 200398</strain>
    </source>
</reference>
<gene>
    <name evidence="1" type="ORF">BDR25DRAFT_342899</name>
</gene>
<dbReference type="EMBL" id="MU003507">
    <property type="protein sequence ID" value="KAF2470582.1"/>
    <property type="molecule type" value="Genomic_DNA"/>
</dbReference>
<sequence>MPLFEKGEYDGDFHPTRLPAHTFASLSGCPANGCHASVSPGSIGQRNTVERPTSFEYKGYACRPRAPASVKVVPVVFPNGRARGEGCVSSASNSSPTTSSSVSRTVIQHLTEESHDGHGLEHGYKHGYGLDLDWNPVLLSPPSLAIDTATLRPRPVPTQPLTKANVAAVAAQGLSSWNRDRGYDGRRRMRPLLACSEDELSCVSSSNECALTQPSSPAEVGSSSYHGRALRRSPNVDNLRLGDAANTLSISTLSLNESINHGARVNYGVGSLHPLGAFDESSGGEPNLHNGVPVPVLSPPAVTVSTPEGSITVLFDADRERITRWRDAATTHDRGLTMSPLSVRRFTDEEMDHYCLSSRSSVRTAIRDAPTGLSPVIRGDWDGRGDDDVARASDGGFAALRTQPIADPDWGGPGFAGLFEWQRVHTQATHGILLPEASFSGVGFAESDRVRRVEAPHDSGSLQLANVQRPTPRTSSPGPARNSSVASLTSSRNAAHPPVVHTVGPPTSLGRPSHPSLHPILEAAAKDDPQTYTKEGLCAVLAKLYTPAEIPAEVLEQLPNAKGLSALSIARSSSQARTADARTFIPLRGKDVNYLTHYIDKLVADKERKIREITNLEAQIEDVEVSKAGMQGDINQYFAAVQAGETKIDGLLEVIRVLMNGDGGVEEKLQAVDMAKELGFNLRALGMRVEDRNKRRQALVKFWENKAHAAEEYAKAMEEAD</sequence>